<dbReference type="Proteomes" id="UP000023152">
    <property type="component" value="Unassembled WGS sequence"/>
</dbReference>
<proteinExistence type="predicted"/>
<protein>
    <submittedName>
        <fullName evidence="2">Uncharacterized protein</fullName>
    </submittedName>
</protein>
<comment type="caution">
    <text evidence="2">The sequence shown here is derived from an EMBL/GenBank/DDBJ whole genome shotgun (WGS) entry which is preliminary data.</text>
</comment>
<reference evidence="2 3" key="1">
    <citation type="journal article" date="2013" name="Curr. Biol.">
        <title>The Genome of the Foraminiferan Reticulomyxa filosa.</title>
        <authorList>
            <person name="Glockner G."/>
            <person name="Hulsmann N."/>
            <person name="Schleicher M."/>
            <person name="Noegel A.A."/>
            <person name="Eichinger L."/>
            <person name="Gallinger C."/>
            <person name="Pawlowski J."/>
            <person name="Sierra R."/>
            <person name="Euteneuer U."/>
            <person name="Pillet L."/>
            <person name="Moustafa A."/>
            <person name="Platzer M."/>
            <person name="Groth M."/>
            <person name="Szafranski K."/>
            <person name="Schliwa M."/>
        </authorList>
    </citation>
    <scope>NUCLEOTIDE SEQUENCE [LARGE SCALE GENOMIC DNA]</scope>
</reference>
<dbReference type="EMBL" id="ASPP01025152">
    <property type="protein sequence ID" value="ETO08319.1"/>
    <property type="molecule type" value="Genomic_DNA"/>
</dbReference>
<evidence type="ECO:0000313" key="3">
    <source>
        <dbReference type="Proteomes" id="UP000023152"/>
    </source>
</evidence>
<dbReference type="AlphaFoldDB" id="X6M2Z6"/>
<keyword evidence="1" id="KW-1133">Transmembrane helix</keyword>
<keyword evidence="1" id="KW-0472">Membrane</keyword>
<sequence length="126" mass="14821">MELFTKKFEQLYKIFEGGFLVQHLAKIHSEFVSFREVAEVEIFYSTLDFLACKRSMDQKTSKKNIMSMKKVSKQIYFCVLAIFFSSDLIVENFLFFAFNSFFSSTTTHSSFFSSNHTSSSFYQFFV</sequence>
<evidence type="ECO:0000256" key="1">
    <source>
        <dbReference type="SAM" id="Phobius"/>
    </source>
</evidence>
<keyword evidence="1" id="KW-0812">Transmembrane</keyword>
<feature type="transmembrane region" description="Helical" evidence="1">
    <location>
        <begin position="75"/>
        <end position="98"/>
    </location>
</feature>
<organism evidence="2 3">
    <name type="scientific">Reticulomyxa filosa</name>
    <dbReference type="NCBI Taxonomy" id="46433"/>
    <lineage>
        <taxon>Eukaryota</taxon>
        <taxon>Sar</taxon>
        <taxon>Rhizaria</taxon>
        <taxon>Retaria</taxon>
        <taxon>Foraminifera</taxon>
        <taxon>Monothalamids</taxon>
        <taxon>Reticulomyxidae</taxon>
        <taxon>Reticulomyxa</taxon>
    </lineage>
</organism>
<keyword evidence="3" id="KW-1185">Reference proteome</keyword>
<evidence type="ECO:0000313" key="2">
    <source>
        <dbReference type="EMBL" id="ETO08319.1"/>
    </source>
</evidence>
<name>X6M2Z6_RETFI</name>
<accession>X6M2Z6</accession>
<dbReference type="OrthoDB" id="10031169at2759"/>
<gene>
    <name evidence="2" type="ORF">RFI_29069</name>
</gene>